<dbReference type="Proteomes" id="UP000010367">
    <property type="component" value="Chromosome"/>
</dbReference>
<dbReference type="OrthoDB" id="3539673at2"/>
<sequence>MFENIDVVRAWKDSDYRDSLTQDQRDRLPENPAGLIELSDEDMSSIAGGHPTVRPTTCSCCGSAALTA</sequence>
<name>K9TGR6_9CYAN</name>
<dbReference type="GO" id="GO:0042742">
    <property type="term" value="P:defense response to bacterium"/>
    <property type="evidence" value="ECO:0007669"/>
    <property type="project" value="InterPro"/>
</dbReference>
<dbReference type="eggNOG" id="ENOG50333D4">
    <property type="taxonomic scope" value="Bacteria"/>
</dbReference>
<dbReference type="InParanoid" id="K9TGR6"/>
<dbReference type="SUPFAM" id="SSF56209">
    <property type="entry name" value="Nitrile hydratase alpha chain"/>
    <property type="match status" value="1"/>
</dbReference>
<dbReference type="GO" id="GO:0046914">
    <property type="term" value="F:transition metal ion binding"/>
    <property type="evidence" value="ECO:0007669"/>
    <property type="project" value="InterPro"/>
</dbReference>
<dbReference type="RefSeq" id="WP_015147952.1">
    <property type="nucleotide sequence ID" value="NC_019693.1"/>
</dbReference>
<dbReference type="InterPro" id="IPR027635">
    <property type="entry name" value="Lantibiotic2_lead_pep_dom"/>
</dbReference>
<organism evidence="1 2">
    <name type="scientific">Oscillatoria acuminata PCC 6304</name>
    <dbReference type="NCBI Taxonomy" id="56110"/>
    <lineage>
        <taxon>Bacteria</taxon>
        <taxon>Bacillati</taxon>
        <taxon>Cyanobacteriota</taxon>
        <taxon>Cyanophyceae</taxon>
        <taxon>Oscillatoriophycideae</taxon>
        <taxon>Oscillatoriales</taxon>
        <taxon>Oscillatoriaceae</taxon>
        <taxon>Oscillatoria</taxon>
    </lineage>
</organism>
<dbReference type="InterPro" id="IPR036648">
    <property type="entry name" value="CN_Hdrase_a/SCN_Hdrase_g_sf"/>
</dbReference>
<dbReference type="AlphaFoldDB" id="K9TGR6"/>
<protein>
    <submittedName>
        <fullName evidence="1">Type 2 lantibiotic, mersacidin/lichenicidin family</fullName>
    </submittedName>
</protein>
<dbReference type="EMBL" id="CP003607">
    <property type="protein sequence ID" value="AFY81306.1"/>
    <property type="molecule type" value="Genomic_DNA"/>
</dbReference>
<gene>
    <name evidence="1" type="ORF">Oscil6304_1608</name>
</gene>
<evidence type="ECO:0000313" key="1">
    <source>
        <dbReference type="EMBL" id="AFY81306.1"/>
    </source>
</evidence>
<reference evidence="1 2" key="1">
    <citation type="submission" date="2012-06" db="EMBL/GenBank/DDBJ databases">
        <title>Finished chromosome of genome of Oscillatoria acuminata PCC 6304.</title>
        <authorList>
            <consortium name="US DOE Joint Genome Institute"/>
            <person name="Gugger M."/>
            <person name="Coursin T."/>
            <person name="Rippka R."/>
            <person name="Tandeau De Marsac N."/>
            <person name="Huntemann M."/>
            <person name="Wei C.-L."/>
            <person name="Han J."/>
            <person name="Detter J.C."/>
            <person name="Han C."/>
            <person name="Tapia R."/>
            <person name="Davenport K."/>
            <person name="Daligault H."/>
            <person name="Erkkila T."/>
            <person name="Gu W."/>
            <person name="Munk A.C.C."/>
            <person name="Teshima H."/>
            <person name="Xu Y."/>
            <person name="Chain P."/>
            <person name="Chen A."/>
            <person name="Krypides N."/>
            <person name="Mavromatis K."/>
            <person name="Markowitz V."/>
            <person name="Szeto E."/>
            <person name="Ivanova N."/>
            <person name="Mikhailova N."/>
            <person name="Ovchinnikova G."/>
            <person name="Pagani I."/>
            <person name="Pati A."/>
            <person name="Goodwin L."/>
            <person name="Peters L."/>
            <person name="Pitluck S."/>
            <person name="Woyke T."/>
            <person name="Kerfeld C."/>
        </authorList>
    </citation>
    <scope>NUCLEOTIDE SEQUENCE [LARGE SCALE GENOMIC DNA]</scope>
    <source>
        <strain evidence="1 2">PCC 6304</strain>
    </source>
</reference>
<dbReference type="KEGG" id="oac:Oscil6304_1608"/>
<evidence type="ECO:0000313" key="2">
    <source>
        <dbReference type="Proteomes" id="UP000010367"/>
    </source>
</evidence>
<dbReference type="PATRIC" id="fig|56110.3.peg.1932"/>
<dbReference type="NCBIfam" id="TIGR03898">
    <property type="entry name" value="lanti_MRSA_kill"/>
    <property type="match status" value="1"/>
</dbReference>
<proteinExistence type="predicted"/>
<accession>K9TGR6</accession>
<dbReference type="GO" id="GO:0003824">
    <property type="term" value="F:catalytic activity"/>
    <property type="evidence" value="ECO:0007669"/>
    <property type="project" value="InterPro"/>
</dbReference>
<keyword evidence="2" id="KW-1185">Reference proteome</keyword>
<dbReference type="HOGENOM" id="CLU_194381_1_0_3"/>